<evidence type="ECO:0000313" key="4">
    <source>
        <dbReference type="EMBL" id="PTL38164.1"/>
    </source>
</evidence>
<organism evidence="4 5">
    <name type="scientific">Alkalicoccus saliphilus</name>
    <dbReference type="NCBI Taxonomy" id="200989"/>
    <lineage>
        <taxon>Bacteria</taxon>
        <taxon>Bacillati</taxon>
        <taxon>Bacillota</taxon>
        <taxon>Bacilli</taxon>
        <taxon>Bacillales</taxon>
        <taxon>Bacillaceae</taxon>
        <taxon>Alkalicoccus</taxon>
    </lineage>
</organism>
<keyword evidence="4" id="KW-0131">Cell cycle</keyword>
<dbReference type="InterPro" id="IPR007060">
    <property type="entry name" value="FtsL/DivIC"/>
</dbReference>
<dbReference type="AlphaFoldDB" id="A0A2T4U438"/>
<gene>
    <name evidence="4" type="ORF">C6Y45_12795</name>
</gene>
<comment type="caution">
    <text evidence="4">The sequence shown here is derived from an EMBL/GenBank/DDBJ whole genome shotgun (WGS) entry which is preliminary data.</text>
</comment>
<feature type="coiled-coil region" evidence="1">
    <location>
        <begin position="63"/>
        <end position="90"/>
    </location>
</feature>
<keyword evidence="4" id="KW-0132">Cell division</keyword>
<dbReference type="PANTHER" id="PTHR40027">
    <property type="entry name" value="CELL DIVISION PROTEIN DIVIC"/>
    <property type="match status" value="1"/>
</dbReference>
<dbReference type="RefSeq" id="WP_107585623.1">
    <property type="nucleotide sequence ID" value="NZ_PZJJ01000023.1"/>
</dbReference>
<feature type="region of interest" description="Disordered" evidence="2">
    <location>
        <begin position="1"/>
        <end position="29"/>
    </location>
</feature>
<dbReference type="EMBL" id="PZJJ01000023">
    <property type="protein sequence ID" value="PTL38164.1"/>
    <property type="molecule type" value="Genomic_DNA"/>
</dbReference>
<keyword evidence="1" id="KW-0175">Coiled coil</keyword>
<evidence type="ECO:0000256" key="2">
    <source>
        <dbReference type="SAM" id="MobiDB-lite"/>
    </source>
</evidence>
<dbReference type="Proteomes" id="UP000240509">
    <property type="component" value="Unassembled WGS sequence"/>
</dbReference>
<feature type="transmembrane region" description="Helical" evidence="3">
    <location>
        <begin position="38"/>
        <end position="57"/>
    </location>
</feature>
<keyword evidence="3" id="KW-0812">Transmembrane</keyword>
<dbReference type="Pfam" id="PF04977">
    <property type="entry name" value="DivIC"/>
    <property type="match status" value="1"/>
</dbReference>
<reference evidence="4 5" key="1">
    <citation type="submission" date="2018-03" db="EMBL/GenBank/DDBJ databases">
        <title>Alkalicoccus saliphilus sp. nov., isolated from a mineral pool.</title>
        <authorList>
            <person name="Zhao B."/>
        </authorList>
    </citation>
    <scope>NUCLEOTIDE SEQUENCE [LARGE SCALE GENOMIC DNA]</scope>
    <source>
        <strain evidence="4 5">6AG</strain>
    </source>
</reference>
<keyword evidence="3" id="KW-0472">Membrane</keyword>
<dbReference type="PANTHER" id="PTHR40027:SF1">
    <property type="entry name" value="CELL DIVISION PROTEIN DIVIC"/>
    <property type="match status" value="1"/>
</dbReference>
<dbReference type="InterPro" id="IPR039076">
    <property type="entry name" value="DivIC"/>
</dbReference>
<keyword evidence="5" id="KW-1185">Reference proteome</keyword>
<evidence type="ECO:0000256" key="3">
    <source>
        <dbReference type="SAM" id="Phobius"/>
    </source>
</evidence>
<accession>A0A2T4U438</accession>
<sequence>MKEKRSPQVRRLTSEYIEHQERQKEERERRMKGVKRRLSVFGGFLGAFIIFAVITLFQQHSAIQDQQQENSQLELQLADMKDEEESLEEKVEALHDPDYIAELARRDFFMSKPGETLFQLPRSQEVEE</sequence>
<protein>
    <submittedName>
        <fullName evidence="4">Cell division protein</fullName>
    </submittedName>
</protein>
<evidence type="ECO:0000256" key="1">
    <source>
        <dbReference type="SAM" id="Coils"/>
    </source>
</evidence>
<evidence type="ECO:0000313" key="5">
    <source>
        <dbReference type="Proteomes" id="UP000240509"/>
    </source>
</evidence>
<name>A0A2T4U438_9BACI</name>
<dbReference type="GO" id="GO:0051301">
    <property type="term" value="P:cell division"/>
    <property type="evidence" value="ECO:0007669"/>
    <property type="project" value="UniProtKB-KW"/>
</dbReference>
<proteinExistence type="predicted"/>
<keyword evidence="3" id="KW-1133">Transmembrane helix</keyword>
<dbReference type="OrthoDB" id="2991180at2"/>